<proteinExistence type="inferred from homology"/>
<dbReference type="GO" id="GO:0051382">
    <property type="term" value="P:kinetochore assembly"/>
    <property type="evidence" value="ECO:0007669"/>
    <property type="project" value="InterPro"/>
</dbReference>
<dbReference type="GO" id="GO:0051315">
    <property type="term" value="P:attachment of mitotic spindle microtubules to kinetochore"/>
    <property type="evidence" value="ECO:0007669"/>
    <property type="project" value="TreeGrafter"/>
</dbReference>
<sequence length="614" mass="67427">MARGATRNQRPVDYSALGKKGRRTGAELPDTGQRDENGLEPIPSFSSPTKTDTPKTNGISHDESTYNGTYTADETMEIESGTAPDPTDIIQNIRRQSVPRSSPVKKIPMSGTPRRPPGRPSTRPSLPSEELEVATPSHAPISQAPKSDKPGSLRRPKLGRPPKPTVRDKKKGPFDLSVSDDEQDAPQSDSIDPSLLDSNMPDDAPIEPEPEPVIDDSYDQQNDVAEDPLELKEQDTTIQSIEGADPPLDLPEEDQHEPDATAGATSPPIPERPKNKGGRPPKEQSVKPDDQKRPPGRPGKQAQITGPPPATKTQAAQTAQRGPKRKVPFAERDPNIKLKAQKKAPKQTASRADSAPPNSSYLISRSQTPMMDEGAITTRSGRTVYKPLASWRGEKAVFARRESINTLGAIQEIVRTEEMPPPPRPKSKPISRGKRSGRGRSRSVIAEEEEEEEEEEEPPADWEKEDGIQHATVMAWDMEAQKYDEEYTEEVEIAFAANAMPLRDIQSATFQFAKTLTLPFFGSGMVGIPPGGEKRVKNSRKMQMVFFVFYGRVTVNVGTPTTTFSIGKGGQWQVPRGNFYSIINESTTHEARLFFSQGCQWNGEDDMGISASAE</sequence>
<dbReference type="PANTHER" id="PTHR16684">
    <property type="entry name" value="CENTROMERE PROTEIN C"/>
    <property type="match status" value="1"/>
</dbReference>
<feature type="compositionally biased region" description="Low complexity" evidence="7">
    <location>
        <begin position="311"/>
        <end position="320"/>
    </location>
</feature>
<feature type="region of interest" description="Disordered" evidence="7">
    <location>
        <begin position="412"/>
        <end position="466"/>
    </location>
</feature>
<accession>A0AA43TTY0</accession>
<dbReference type="GO" id="GO:0019237">
    <property type="term" value="F:centromeric DNA binding"/>
    <property type="evidence" value="ECO:0007669"/>
    <property type="project" value="InterPro"/>
</dbReference>
<feature type="region of interest" description="Disordered" evidence="7">
    <location>
        <begin position="1"/>
        <end position="375"/>
    </location>
</feature>
<keyword evidence="11" id="KW-1185">Reference proteome</keyword>
<comment type="similarity">
    <text evidence="2">Belongs to the CENP-C/MIF2 family.</text>
</comment>
<evidence type="ECO:0000256" key="5">
    <source>
        <dbReference type="ARBA" id="ARBA00057947"/>
    </source>
</evidence>
<evidence type="ECO:0000259" key="8">
    <source>
        <dbReference type="Pfam" id="PF11699"/>
    </source>
</evidence>
<gene>
    <name evidence="10" type="primary">MIF2</name>
    <name evidence="10" type="ORF">OHK93_007317</name>
</gene>
<evidence type="ECO:0000313" key="10">
    <source>
        <dbReference type="EMBL" id="MDI1488043.1"/>
    </source>
</evidence>
<dbReference type="Proteomes" id="UP001161017">
    <property type="component" value="Unassembled WGS sequence"/>
</dbReference>
<evidence type="ECO:0000313" key="11">
    <source>
        <dbReference type="Proteomes" id="UP001161017"/>
    </source>
</evidence>
<comment type="caution">
    <text evidence="10">The sequence shown here is derived from an EMBL/GenBank/DDBJ whole genome shotgun (WGS) entry which is preliminary data.</text>
</comment>
<dbReference type="Pfam" id="PF11699">
    <property type="entry name" value="CENP-C_C"/>
    <property type="match status" value="1"/>
</dbReference>
<dbReference type="SUPFAM" id="SSF51182">
    <property type="entry name" value="RmlC-like cupins"/>
    <property type="match status" value="1"/>
</dbReference>
<feature type="compositionally biased region" description="Polar residues" evidence="7">
    <location>
        <begin position="89"/>
        <end position="100"/>
    </location>
</feature>
<keyword evidence="4" id="KW-0539">Nucleus</keyword>
<dbReference type="InterPro" id="IPR028929">
    <property type="entry name" value="Mif2_N"/>
</dbReference>
<dbReference type="AlphaFoldDB" id="A0AA43TTY0"/>
<dbReference type="GO" id="GO:0000776">
    <property type="term" value="C:kinetochore"/>
    <property type="evidence" value="ECO:0007669"/>
    <property type="project" value="InterPro"/>
</dbReference>
<reference evidence="10" key="1">
    <citation type="journal article" date="2023" name="Genome Biol. Evol.">
        <title>First Whole Genome Sequence and Flow Cytometry Genome Size Data for the Lichen-Forming Fungus Ramalina farinacea (Ascomycota).</title>
        <authorList>
            <person name="Llewellyn T."/>
            <person name="Mian S."/>
            <person name="Hill R."/>
            <person name="Leitch I.J."/>
            <person name="Gaya E."/>
        </authorList>
    </citation>
    <scope>NUCLEOTIDE SEQUENCE</scope>
    <source>
        <strain evidence="10">LIQ254RAFAR</strain>
    </source>
</reference>
<dbReference type="EMBL" id="JAPUFD010000006">
    <property type="protein sequence ID" value="MDI1488043.1"/>
    <property type="molecule type" value="Genomic_DNA"/>
</dbReference>
<dbReference type="PANTHER" id="PTHR16684:SF11">
    <property type="entry name" value="CENTROMERE PROTEIN C"/>
    <property type="match status" value="1"/>
</dbReference>
<dbReference type="Gene3D" id="2.60.120.10">
    <property type="entry name" value="Jelly Rolls"/>
    <property type="match status" value="1"/>
</dbReference>
<evidence type="ECO:0000256" key="1">
    <source>
        <dbReference type="ARBA" id="ARBA00004123"/>
    </source>
</evidence>
<feature type="compositionally biased region" description="Basic and acidic residues" evidence="7">
    <location>
        <begin position="280"/>
        <end position="293"/>
    </location>
</feature>
<dbReference type="InterPro" id="IPR014710">
    <property type="entry name" value="RmlC-like_jellyroll"/>
</dbReference>
<evidence type="ECO:0000256" key="2">
    <source>
        <dbReference type="ARBA" id="ARBA00010291"/>
    </source>
</evidence>
<feature type="domain" description="Mif2 N-terminal" evidence="9">
    <location>
        <begin position="14"/>
        <end position="138"/>
    </location>
</feature>
<evidence type="ECO:0000256" key="7">
    <source>
        <dbReference type="SAM" id="MobiDB-lite"/>
    </source>
</evidence>
<dbReference type="FunFam" id="2.60.120.10:FF:000033">
    <property type="entry name" value="Centromere protein C 1"/>
    <property type="match status" value="1"/>
</dbReference>
<feature type="compositionally biased region" description="Polar residues" evidence="7">
    <location>
        <begin position="347"/>
        <end position="369"/>
    </location>
</feature>
<feature type="domain" description="Mif2/CENP-C cupin" evidence="8">
    <location>
        <begin position="510"/>
        <end position="597"/>
    </location>
</feature>
<dbReference type="Pfam" id="PF15624">
    <property type="entry name" value="Mif2_N"/>
    <property type="match status" value="1"/>
</dbReference>
<feature type="compositionally biased region" description="Acidic residues" evidence="7">
    <location>
        <begin position="204"/>
        <end position="228"/>
    </location>
</feature>
<evidence type="ECO:0000256" key="3">
    <source>
        <dbReference type="ARBA" id="ARBA00023125"/>
    </source>
</evidence>
<evidence type="ECO:0000259" key="9">
    <source>
        <dbReference type="Pfam" id="PF15624"/>
    </source>
</evidence>
<comment type="function">
    <text evidence="5">Component of the kinetochore, a multiprotein complex that assembles on centromeric DNA and attaches chromosomes to spindle microtubules, mediating chromosome segregation and sister chromatid segregation during meiosis and mitosis. Component of the inner kinetochore constitutive centromere-associated network (CCAN), which serves as a structural platform for outer kinetochore assembly.</text>
</comment>
<feature type="compositionally biased region" description="Acidic residues" evidence="7">
    <location>
        <begin position="446"/>
        <end position="460"/>
    </location>
</feature>
<feature type="compositionally biased region" description="Polar residues" evidence="7">
    <location>
        <begin position="44"/>
        <end position="72"/>
    </location>
</feature>
<organism evidence="10 11">
    <name type="scientific">Ramalina farinacea</name>
    <dbReference type="NCBI Taxonomy" id="258253"/>
    <lineage>
        <taxon>Eukaryota</taxon>
        <taxon>Fungi</taxon>
        <taxon>Dikarya</taxon>
        <taxon>Ascomycota</taxon>
        <taxon>Pezizomycotina</taxon>
        <taxon>Lecanoromycetes</taxon>
        <taxon>OSLEUM clade</taxon>
        <taxon>Lecanoromycetidae</taxon>
        <taxon>Lecanorales</taxon>
        <taxon>Lecanorineae</taxon>
        <taxon>Ramalinaceae</taxon>
        <taxon>Ramalina</taxon>
    </lineage>
</organism>
<feature type="compositionally biased region" description="Basic residues" evidence="7">
    <location>
        <begin position="425"/>
        <end position="441"/>
    </location>
</feature>
<protein>
    <recommendedName>
        <fullName evidence="6">CENP-C homolog</fullName>
    </recommendedName>
</protein>
<dbReference type="InterPro" id="IPR011051">
    <property type="entry name" value="RmlC_Cupin_sf"/>
</dbReference>
<evidence type="ECO:0000256" key="4">
    <source>
        <dbReference type="ARBA" id="ARBA00023242"/>
    </source>
</evidence>
<name>A0AA43TTY0_9LECA</name>
<keyword evidence="3" id="KW-0238">DNA-binding</keyword>
<comment type="subcellular location">
    <subcellularLocation>
        <location evidence="1">Nucleus</location>
    </subcellularLocation>
</comment>
<evidence type="ECO:0000256" key="6">
    <source>
        <dbReference type="ARBA" id="ARBA00075033"/>
    </source>
</evidence>
<dbReference type="GO" id="GO:0005634">
    <property type="term" value="C:nucleus"/>
    <property type="evidence" value="ECO:0007669"/>
    <property type="project" value="UniProtKB-SubCell"/>
</dbReference>
<dbReference type="InterPro" id="IPR028386">
    <property type="entry name" value="CENP-C/Mif2/cnp3"/>
</dbReference>
<dbReference type="InterPro" id="IPR025974">
    <property type="entry name" value="Mif2/CENP-C_cupin"/>
</dbReference>
<dbReference type="CDD" id="cd06993">
    <property type="entry name" value="cupin_CENP-C_C"/>
    <property type="match status" value="1"/>
</dbReference>
<dbReference type="GO" id="GO:0051455">
    <property type="term" value="P:spindle attachment to meiosis I kinetochore"/>
    <property type="evidence" value="ECO:0007669"/>
    <property type="project" value="TreeGrafter"/>
</dbReference>